<name>A0ABS6BHL5_9SPHN</name>
<evidence type="ECO:0000313" key="2">
    <source>
        <dbReference type="EMBL" id="MBU3076720.1"/>
    </source>
</evidence>
<dbReference type="Proteomes" id="UP000776276">
    <property type="component" value="Unassembled WGS sequence"/>
</dbReference>
<organism evidence="2 3">
    <name type="scientific">Sphingomonas quercus</name>
    <dbReference type="NCBI Taxonomy" id="2842451"/>
    <lineage>
        <taxon>Bacteria</taxon>
        <taxon>Pseudomonadati</taxon>
        <taxon>Pseudomonadota</taxon>
        <taxon>Alphaproteobacteria</taxon>
        <taxon>Sphingomonadales</taxon>
        <taxon>Sphingomonadaceae</taxon>
        <taxon>Sphingomonas</taxon>
    </lineage>
</organism>
<evidence type="ECO:0000313" key="3">
    <source>
        <dbReference type="Proteomes" id="UP000776276"/>
    </source>
</evidence>
<keyword evidence="3" id="KW-1185">Reference proteome</keyword>
<dbReference type="CDD" id="cd01081">
    <property type="entry name" value="Aldose_epim"/>
    <property type="match status" value="1"/>
</dbReference>
<evidence type="ECO:0000256" key="1">
    <source>
        <dbReference type="SAM" id="SignalP"/>
    </source>
</evidence>
<dbReference type="EMBL" id="JAHKRT010000001">
    <property type="protein sequence ID" value="MBU3076720.1"/>
    <property type="molecule type" value="Genomic_DNA"/>
</dbReference>
<sequence length="387" mass="42378">MIAAVAIALPGAALAAAKARPARYSVKTIGDIVQLRDNQTDSTVSVLTGTSNAYEFVVHGKNVLSMAIPSTTALRNNPGLNGVPFLGPFANRLDEMAFYANGKKYNFDPELGNVRAPIPQQGFLSNTHDWKLVTARADANGAYVVSKLEFYRNPDWMKQFPFAQTYTMTIRLKDGVLEVNTRIDNLSKDPLPVSIGYHPYFALPEGDRNHWSLDFGARTHWIETDAHLPTGETQTAEQFFGGDRHNVPLSRLADKRLDEVFSDLDRDAQGRASVVIKGEKSSITVTAGPKIKTFLLYSEILPPPGTPPRPAGPPRAPAPNYPYDGPVVPLTAPNDVPRSTRGFIAIEPMAGITNSMNMAHKGSYKELQYVAPGGSWNESIWITPRGF</sequence>
<protein>
    <submittedName>
        <fullName evidence="2">Aldose 1-epimerase</fullName>
    </submittedName>
</protein>
<dbReference type="InterPro" id="IPR008183">
    <property type="entry name" value="Aldose_1/G6P_1-epimerase"/>
</dbReference>
<accession>A0ABS6BHL5</accession>
<comment type="caution">
    <text evidence="2">The sequence shown here is derived from an EMBL/GenBank/DDBJ whole genome shotgun (WGS) entry which is preliminary data.</text>
</comment>
<feature type="signal peptide" evidence="1">
    <location>
        <begin position="1"/>
        <end position="15"/>
    </location>
</feature>
<dbReference type="RefSeq" id="WP_216319377.1">
    <property type="nucleotide sequence ID" value="NZ_JAHKRT010000001.1"/>
</dbReference>
<feature type="chain" id="PRO_5045167845" evidence="1">
    <location>
        <begin position="16"/>
        <end position="387"/>
    </location>
</feature>
<dbReference type="Pfam" id="PF01263">
    <property type="entry name" value="Aldose_epim"/>
    <property type="match status" value="1"/>
</dbReference>
<reference evidence="2 3" key="1">
    <citation type="submission" date="2021-06" db="EMBL/GenBank/DDBJ databases">
        <title>Sphingomonas sp. XMGL2, whole genome shotgun sequencing project.</title>
        <authorList>
            <person name="Zhao G."/>
            <person name="Shen L."/>
        </authorList>
    </citation>
    <scope>NUCLEOTIDE SEQUENCE [LARGE SCALE GENOMIC DNA]</scope>
    <source>
        <strain evidence="2 3">XMGL2</strain>
    </source>
</reference>
<proteinExistence type="predicted"/>
<keyword evidence="1" id="KW-0732">Signal</keyword>
<gene>
    <name evidence="2" type="ORF">KOF26_02485</name>
</gene>